<feature type="chain" id="PRO_5007549232" description="Lipoprotein" evidence="2">
    <location>
        <begin position="18"/>
        <end position="101"/>
    </location>
</feature>
<evidence type="ECO:0000313" key="3">
    <source>
        <dbReference type="EMBL" id="KTW01617.1"/>
    </source>
</evidence>
<reference evidence="3 4" key="1">
    <citation type="journal article" date="2016" name="Front. Microbiol.">
        <title>Genomic Resource of Rice Seed Associated Bacteria.</title>
        <authorList>
            <person name="Midha S."/>
            <person name="Bansal K."/>
            <person name="Sharma S."/>
            <person name="Kumar N."/>
            <person name="Patil P.P."/>
            <person name="Chaudhry V."/>
            <person name="Patil P.B."/>
        </authorList>
    </citation>
    <scope>NUCLEOTIDE SEQUENCE [LARGE SCALE GENOMIC DNA]</scope>
    <source>
        <strain evidence="3 4">NS355</strain>
    </source>
</reference>
<keyword evidence="1" id="KW-0175">Coiled coil</keyword>
<feature type="coiled-coil region" evidence="1">
    <location>
        <begin position="32"/>
        <end position="59"/>
    </location>
</feature>
<feature type="signal peptide" evidence="2">
    <location>
        <begin position="1"/>
        <end position="17"/>
    </location>
</feature>
<accession>A0A147J0T2</accession>
<gene>
    <name evidence="3" type="ORF">NS355_00220</name>
</gene>
<sequence length="101" mass="10879">MKIRIGLLMAASLVSLSACNSKGTDKLAENVEKAADNRADSMEDQADALRNQAKMLDKRAENTRDYAEDRADAIKAADVNAAAMSPEQREAVIDNQAAAVR</sequence>
<evidence type="ECO:0000256" key="2">
    <source>
        <dbReference type="SAM" id="SignalP"/>
    </source>
</evidence>
<organism evidence="3 4">
    <name type="scientific">Sphingomonas yabuuchiae</name>
    <dbReference type="NCBI Taxonomy" id="172044"/>
    <lineage>
        <taxon>Bacteria</taxon>
        <taxon>Pseudomonadati</taxon>
        <taxon>Pseudomonadota</taxon>
        <taxon>Alphaproteobacteria</taxon>
        <taxon>Sphingomonadales</taxon>
        <taxon>Sphingomonadaceae</taxon>
        <taxon>Sphingomonas</taxon>
    </lineage>
</organism>
<protein>
    <recommendedName>
        <fullName evidence="5">Lipoprotein</fullName>
    </recommendedName>
</protein>
<keyword evidence="2" id="KW-0732">Signal</keyword>
<dbReference type="PROSITE" id="PS51257">
    <property type="entry name" value="PROKAR_LIPOPROTEIN"/>
    <property type="match status" value="1"/>
</dbReference>
<dbReference type="Proteomes" id="UP000073923">
    <property type="component" value="Unassembled WGS sequence"/>
</dbReference>
<evidence type="ECO:0000313" key="4">
    <source>
        <dbReference type="Proteomes" id="UP000073923"/>
    </source>
</evidence>
<evidence type="ECO:0008006" key="5">
    <source>
        <dbReference type="Google" id="ProtNLM"/>
    </source>
</evidence>
<name>A0A147J0T2_9SPHN</name>
<dbReference type="RefSeq" id="WP_058743819.1">
    <property type="nucleotide sequence ID" value="NZ_LDTF01000002.1"/>
</dbReference>
<proteinExistence type="predicted"/>
<dbReference type="EMBL" id="LDTF01000002">
    <property type="protein sequence ID" value="KTW01617.1"/>
    <property type="molecule type" value="Genomic_DNA"/>
</dbReference>
<dbReference type="PATRIC" id="fig|172044.3.peg.847"/>
<dbReference type="OrthoDB" id="7584596at2"/>
<evidence type="ECO:0000256" key="1">
    <source>
        <dbReference type="SAM" id="Coils"/>
    </source>
</evidence>
<comment type="caution">
    <text evidence="3">The sequence shown here is derived from an EMBL/GenBank/DDBJ whole genome shotgun (WGS) entry which is preliminary data.</text>
</comment>
<dbReference type="AlphaFoldDB" id="A0A147J0T2"/>